<evidence type="ECO:0000313" key="2">
    <source>
        <dbReference type="EMBL" id="KXY31091.1"/>
    </source>
</evidence>
<name>A0A9X0SLS7_BACCE</name>
<accession>A0A9X0SLS7</accession>
<sequence length="92" mass="10191">MSLVNIGENHGRREELGNTASKNPSGYGGWYVEKVVSGTRETFLCPFFQKGERKPISICEMVDCKEGVGGDHSTEYHNHNTTLCREGPLLCS</sequence>
<feature type="region of interest" description="Disordered" evidence="1">
    <location>
        <begin position="1"/>
        <end position="26"/>
    </location>
</feature>
<protein>
    <submittedName>
        <fullName evidence="2">Uncharacterized protein</fullName>
    </submittedName>
</protein>
<reference evidence="2 3" key="1">
    <citation type="submission" date="2015-12" db="EMBL/GenBank/DDBJ databases">
        <title>Bacillus cereus Group isolate.</title>
        <authorList>
            <person name="Kovac J."/>
        </authorList>
    </citation>
    <scope>NUCLEOTIDE SEQUENCE [LARGE SCALE GENOMIC DNA]</scope>
    <source>
        <strain evidence="2 3">FSL K6-0073</strain>
    </source>
</reference>
<proteinExistence type="predicted"/>
<evidence type="ECO:0000313" key="3">
    <source>
        <dbReference type="Proteomes" id="UP000075476"/>
    </source>
</evidence>
<gene>
    <name evidence="2" type="ORF">AT268_16260</name>
</gene>
<dbReference type="EMBL" id="LOMO01000224">
    <property type="protein sequence ID" value="KXY31091.1"/>
    <property type="molecule type" value="Genomic_DNA"/>
</dbReference>
<dbReference type="AlphaFoldDB" id="A0A9X0SLS7"/>
<dbReference type="Proteomes" id="UP000075476">
    <property type="component" value="Unassembled WGS sequence"/>
</dbReference>
<evidence type="ECO:0000256" key="1">
    <source>
        <dbReference type="SAM" id="MobiDB-lite"/>
    </source>
</evidence>
<comment type="caution">
    <text evidence="2">The sequence shown here is derived from an EMBL/GenBank/DDBJ whole genome shotgun (WGS) entry which is preliminary data.</text>
</comment>
<organism evidence="2 3">
    <name type="scientific">Bacillus cereus</name>
    <dbReference type="NCBI Taxonomy" id="1396"/>
    <lineage>
        <taxon>Bacteria</taxon>
        <taxon>Bacillati</taxon>
        <taxon>Bacillota</taxon>
        <taxon>Bacilli</taxon>
        <taxon>Bacillales</taxon>
        <taxon>Bacillaceae</taxon>
        <taxon>Bacillus</taxon>
        <taxon>Bacillus cereus group</taxon>
    </lineage>
</organism>